<evidence type="ECO:0000256" key="3">
    <source>
        <dbReference type="ARBA" id="ARBA00023125"/>
    </source>
</evidence>
<protein>
    <submittedName>
        <fullName evidence="6">Transcriptional regulator LysR family</fullName>
    </submittedName>
</protein>
<dbReference type="Gene3D" id="1.10.10.10">
    <property type="entry name" value="Winged helix-like DNA-binding domain superfamily/Winged helix DNA-binding domain"/>
    <property type="match status" value="1"/>
</dbReference>
<dbReference type="EMBL" id="LKLN01000021">
    <property type="protein sequence ID" value="KSU06689.1"/>
    <property type="molecule type" value="Genomic_DNA"/>
</dbReference>
<dbReference type="Pfam" id="PF03466">
    <property type="entry name" value="LysR_substrate"/>
    <property type="match status" value="1"/>
</dbReference>
<dbReference type="InterPro" id="IPR050950">
    <property type="entry name" value="HTH-type_LysR_regulators"/>
</dbReference>
<evidence type="ECO:0000256" key="4">
    <source>
        <dbReference type="ARBA" id="ARBA00023163"/>
    </source>
</evidence>
<dbReference type="InterPro" id="IPR036390">
    <property type="entry name" value="WH_DNA-bd_sf"/>
</dbReference>
<organism evidence="6 7">
    <name type="scientific">Lactococcus lactis subsp. lactis</name>
    <name type="common">Streptococcus lactis</name>
    <dbReference type="NCBI Taxonomy" id="1360"/>
    <lineage>
        <taxon>Bacteria</taxon>
        <taxon>Bacillati</taxon>
        <taxon>Bacillota</taxon>
        <taxon>Bacilli</taxon>
        <taxon>Lactobacillales</taxon>
        <taxon>Streptococcaceae</taxon>
        <taxon>Lactococcus</taxon>
    </lineage>
</organism>
<sequence length="289" mass="33411">MDIRKIELFVDLAKTLDYTETADRLYTTQGNVSKAIMSLEKELDVQLFDRSHRKIELSKEGNLALDYAKKVLKNYQELQNALKIFKMQQKLHLTIFFIPTAPDYQGFSKISDFIKAHPEIDVELKETEAKDISYFLEKTDDSIAFARTWESTQKKERIFETEEDDFVALVPRNHPLASRKIIELSQLKNEKLLLQSENSMIYQKIMELARQENFIPQVIYKGVRVAILASMVAKEMGVSIMMRKSIRDQLSSNVVLIPLSPNKTSHLSFITSKSRTSKAVNMFLDYLGK</sequence>
<dbReference type="PANTHER" id="PTHR30419">
    <property type="entry name" value="HTH-TYPE TRANSCRIPTIONAL REGULATOR YBHD"/>
    <property type="match status" value="1"/>
</dbReference>
<dbReference type="FunFam" id="1.10.10.10:FF:000001">
    <property type="entry name" value="LysR family transcriptional regulator"/>
    <property type="match status" value="1"/>
</dbReference>
<dbReference type="PROSITE" id="PS50931">
    <property type="entry name" value="HTH_LYSR"/>
    <property type="match status" value="1"/>
</dbReference>
<keyword evidence="2" id="KW-0805">Transcription regulation</keyword>
<evidence type="ECO:0000259" key="5">
    <source>
        <dbReference type="PROSITE" id="PS50931"/>
    </source>
</evidence>
<evidence type="ECO:0000256" key="2">
    <source>
        <dbReference type="ARBA" id="ARBA00023015"/>
    </source>
</evidence>
<dbReference type="GO" id="GO:0003677">
    <property type="term" value="F:DNA binding"/>
    <property type="evidence" value="ECO:0007669"/>
    <property type="project" value="UniProtKB-KW"/>
</dbReference>
<name>A0A0V8D0Q1_LACLL</name>
<dbReference type="InterPro" id="IPR000847">
    <property type="entry name" value="LysR_HTH_N"/>
</dbReference>
<comment type="similarity">
    <text evidence="1">Belongs to the LysR transcriptional regulatory family.</text>
</comment>
<gene>
    <name evidence="6" type="ORF">KF282_0846</name>
</gene>
<feature type="domain" description="HTH lysR-type" evidence="5">
    <location>
        <begin position="1"/>
        <end position="58"/>
    </location>
</feature>
<proteinExistence type="inferred from homology"/>
<dbReference type="GO" id="GO:0005829">
    <property type="term" value="C:cytosol"/>
    <property type="evidence" value="ECO:0007669"/>
    <property type="project" value="TreeGrafter"/>
</dbReference>
<evidence type="ECO:0000313" key="7">
    <source>
        <dbReference type="Proteomes" id="UP000053058"/>
    </source>
</evidence>
<dbReference type="Pfam" id="PF00126">
    <property type="entry name" value="HTH_1"/>
    <property type="match status" value="1"/>
</dbReference>
<comment type="caution">
    <text evidence="6">The sequence shown here is derived from an EMBL/GenBank/DDBJ whole genome shotgun (WGS) entry which is preliminary data.</text>
</comment>
<dbReference type="AlphaFoldDB" id="A0A0V8D0Q1"/>
<dbReference type="PATRIC" id="fig|1360.105.peg.2595"/>
<dbReference type="SUPFAM" id="SSF46785">
    <property type="entry name" value="Winged helix' DNA-binding domain"/>
    <property type="match status" value="1"/>
</dbReference>
<dbReference type="Gene3D" id="3.40.190.290">
    <property type="match status" value="1"/>
</dbReference>
<dbReference type="CDD" id="cd05466">
    <property type="entry name" value="PBP2_LTTR_substrate"/>
    <property type="match status" value="1"/>
</dbReference>
<dbReference type="PRINTS" id="PR00039">
    <property type="entry name" value="HTHLYSR"/>
</dbReference>
<accession>A0A0V8D0Q1</accession>
<dbReference type="Proteomes" id="UP000053058">
    <property type="component" value="Unassembled WGS sequence"/>
</dbReference>
<dbReference type="InterPro" id="IPR005119">
    <property type="entry name" value="LysR_subst-bd"/>
</dbReference>
<evidence type="ECO:0000256" key="1">
    <source>
        <dbReference type="ARBA" id="ARBA00009437"/>
    </source>
</evidence>
<evidence type="ECO:0000313" key="6">
    <source>
        <dbReference type="EMBL" id="KSU06689.1"/>
    </source>
</evidence>
<reference evidence="7" key="1">
    <citation type="submission" date="2015-10" db="EMBL/GenBank/DDBJ databases">
        <title>Draft Genome Sequences of 11 Lactococcus lactis subspecies cremoris strains.</title>
        <authorList>
            <person name="Wels M."/>
            <person name="Backus L."/>
            <person name="Boekhorst J."/>
            <person name="Dijkstra A."/>
            <person name="Beerthuizen M."/>
            <person name="Kelly W."/>
            <person name="Siezen R."/>
            <person name="Bachmann H."/>
            <person name="Van Hijum S."/>
        </authorList>
    </citation>
    <scope>NUCLEOTIDE SEQUENCE [LARGE SCALE GENOMIC DNA]</scope>
    <source>
        <strain evidence="7">KF282</strain>
    </source>
</reference>
<keyword evidence="4" id="KW-0804">Transcription</keyword>
<keyword evidence="3" id="KW-0238">DNA-binding</keyword>
<dbReference type="SUPFAM" id="SSF53850">
    <property type="entry name" value="Periplasmic binding protein-like II"/>
    <property type="match status" value="1"/>
</dbReference>
<dbReference type="PANTHER" id="PTHR30419:SF8">
    <property type="entry name" value="NITROGEN ASSIMILATION TRANSCRIPTIONAL ACTIVATOR-RELATED"/>
    <property type="match status" value="1"/>
</dbReference>
<dbReference type="InterPro" id="IPR036388">
    <property type="entry name" value="WH-like_DNA-bd_sf"/>
</dbReference>
<dbReference type="RefSeq" id="WP_058219278.1">
    <property type="nucleotide sequence ID" value="NZ_LKLN01000021.1"/>
</dbReference>
<dbReference type="GO" id="GO:0003700">
    <property type="term" value="F:DNA-binding transcription factor activity"/>
    <property type="evidence" value="ECO:0007669"/>
    <property type="project" value="InterPro"/>
</dbReference>